<dbReference type="EMBL" id="KP037007">
    <property type="protein sequence ID" value="AIX13035.1"/>
    <property type="molecule type" value="Genomic_DNA"/>
</dbReference>
<gene>
    <name evidence="2" type="ORF">NW77_027</name>
</gene>
<organism evidence="2 3">
    <name type="scientific">Erwinia phage phiEa2809</name>
    <dbReference type="NCBI Taxonomy" id="1564096"/>
    <lineage>
        <taxon>Viruses</taxon>
        <taxon>Duplodnaviria</taxon>
        <taxon>Heunggongvirae</taxon>
        <taxon>Uroviricota</taxon>
        <taxon>Caudoviricetes</taxon>
        <taxon>Pantevenvirales</taxon>
        <taxon>Ackermannviridae</taxon>
        <taxon>Nezavisimistyvirus</taxon>
        <taxon>Nezavisimistyvirus Ea2809</taxon>
    </lineage>
</organism>
<feature type="region of interest" description="Disordered" evidence="1">
    <location>
        <begin position="674"/>
        <end position="696"/>
    </location>
</feature>
<name>A0A0A0YSN4_9CAUD</name>
<proteinExistence type="predicted"/>
<evidence type="ECO:0000313" key="2">
    <source>
        <dbReference type="EMBL" id="AIX13035.1"/>
    </source>
</evidence>
<evidence type="ECO:0000313" key="3">
    <source>
        <dbReference type="Proteomes" id="UP000030322"/>
    </source>
</evidence>
<feature type="compositionally biased region" description="Basic and acidic residues" evidence="1">
    <location>
        <begin position="554"/>
        <end position="582"/>
    </location>
</feature>
<dbReference type="KEGG" id="vg:24623155"/>
<feature type="compositionally biased region" description="Pro residues" evidence="1">
    <location>
        <begin position="583"/>
        <end position="592"/>
    </location>
</feature>
<dbReference type="OrthoDB" id="1232at10239"/>
<accession>A0A0A0YSN4</accession>
<dbReference type="Proteomes" id="UP000030322">
    <property type="component" value="Segment"/>
</dbReference>
<reference evidence="2 3" key="1">
    <citation type="submission" date="2014-10" db="EMBL/GenBank/DDBJ databases">
        <title>Characterization of a new ViI-like Erwinia amylovora bacteriophage.</title>
        <authorList>
            <person name="Lagonenko A.L."/>
            <person name="Valentovich L.N."/>
        </authorList>
    </citation>
    <scope>NUCLEOTIDE SEQUENCE [LARGE SCALE GENOMIC DNA]</scope>
</reference>
<protein>
    <submittedName>
        <fullName evidence="2">Tail length tape measure protein</fullName>
    </submittedName>
</protein>
<dbReference type="RefSeq" id="YP_009147539.1">
    <property type="nucleotide sequence ID" value="NC_027340.1"/>
</dbReference>
<sequence length="696" mass="76013">MAEPRSMSDRDINDILKQIKEEMMKRKQLRAQNETNSELKKLNTTLTSNSAQKKPEIKIPTARDITNTFIKSSPIFSRDFTNWVHDTARYTQSSNDELAAMNKGLQSLNVGGTDNSDQLEYLDMISDQITGLSATSKDHSDKNLQRLDTISTGIGKLVDGVTFDGNDSLKMFVRLGTIDDTLMRTSDDLIDSNEDFYHKSLTASDKLIRLGESTKSKIGRGLGQVVNQLVRLREDMGRDNAQMLGRMNEEKKDQGTTHPVASSVVPTDPKADQNGSTGAGFLAGALGMGALSMLKKVLFAPLALVRGLVGIFTSMTGITSLLGKAGKFLRIGPLALITSIFEFGKGFINAKEILGKGSVTIVDRVRAGVSELLGSFGDLFDWVGKIFGFDTDAGKMIREGWLKISQKPFEWLQSVVDWVKNDLFSGIDLNTSLVDIPGKVVDNLQKGLTDLVNWIGDGLVSAFDTAKKSMGGFIDDMKKGFAENVKKPFLNMINAITGAMFDVIAKFVDIIPDALGGAVARDKVEEMRKTMTIDVDPPEAKAETPAKPVAQDKAQTEDVQRDPNQTVERKPQPETPEPKPAPRPDMPQPVQQPAPLVSPQLTLPLPEIKLPTQEATVVVPDGKTDPIPMSAATPQYGRAAMNTQEMKGAQQTTNVVNAPVIQNKNNINAPQNTTILNSPSLQPSNAANQTRDLWNW</sequence>
<evidence type="ECO:0000256" key="1">
    <source>
        <dbReference type="SAM" id="MobiDB-lite"/>
    </source>
</evidence>
<keyword evidence="3" id="KW-1185">Reference proteome</keyword>
<dbReference type="GeneID" id="24623155"/>
<feature type="region of interest" description="Disordered" evidence="1">
    <location>
        <begin position="532"/>
        <end position="597"/>
    </location>
</feature>
<feature type="region of interest" description="Disordered" evidence="1">
    <location>
        <begin position="249"/>
        <end position="272"/>
    </location>
</feature>